<sequence length="228" mass="25134">MNKLTGLIPFALEKLVNLTILDLSHNNLEGHLPPQLSNCTKMDHLIKLRKLQLGENLIGGTIPPSLGKLQKLFYGLNLSSNGLTGMIPLELGQLQELQSLDISLNNLTGNIDVLAQLPLIEINISYNFLYGLFLDSSSSSFLGNPHLNVSCSPSSGLDWTNTCNLKPCPYSSTDHKGIIALVILMIDLESSLFVSTMLVALLLMYLHKKEMKNYVYGERGAGRISFLY</sequence>
<dbReference type="InterPro" id="IPR032675">
    <property type="entry name" value="LRR_dom_sf"/>
</dbReference>
<evidence type="ECO:0000256" key="8">
    <source>
        <dbReference type="SAM" id="Phobius"/>
    </source>
</evidence>
<dbReference type="Gramene" id="arahy.Tifrunner.gnm2.ann2.Ah10g251700.1">
    <property type="protein sequence ID" value="arahy.Tifrunner.gnm2.ann2.Ah10g251700.1-CDS"/>
    <property type="gene ID" value="arahy.Tifrunner.gnm2.ann2.Ah10g251700"/>
</dbReference>
<evidence type="ECO:0000256" key="4">
    <source>
        <dbReference type="ARBA" id="ARBA00022737"/>
    </source>
</evidence>
<dbReference type="AlphaFoldDB" id="A0A445B5F4"/>
<dbReference type="Gene3D" id="3.80.10.10">
    <property type="entry name" value="Ribonuclease Inhibitor"/>
    <property type="match status" value="2"/>
</dbReference>
<dbReference type="GO" id="GO:0005524">
    <property type="term" value="F:ATP binding"/>
    <property type="evidence" value="ECO:0007669"/>
    <property type="project" value="UniProtKB-KW"/>
</dbReference>
<dbReference type="InterPro" id="IPR001611">
    <property type="entry name" value="Leu-rich_rpt"/>
</dbReference>
<evidence type="ECO:0000256" key="7">
    <source>
        <dbReference type="ARBA" id="ARBA00023170"/>
    </source>
</evidence>
<dbReference type="SMART" id="SM00369">
    <property type="entry name" value="LRR_TYP"/>
    <property type="match status" value="2"/>
</dbReference>
<dbReference type="Pfam" id="PF00560">
    <property type="entry name" value="LRR_1"/>
    <property type="match status" value="3"/>
</dbReference>
<comment type="subcellular location">
    <subcellularLocation>
        <location evidence="1">Membrane</location>
        <topology evidence="1">Single-pass type I membrane protein</topology>
    </subcellularLocation>
</comment>
<evidence type="ECO:0000256" key="5">
    <source>
        <dbReference type="ARBA" id="ARBA00022741"/>
    </source>
</evidence>
<keyword evidence="3" id="KW-0732">Signal</keyword>
<dbReference type="STRING" id="3818.A0A445B5F4"/>
<dbReference type="PRINTS" id="PR00019">
    <property type="entry name" value="LEURICHRPT"/>
</dbReference>
<keyword evidence="8" id="KW-1133">Transmembrane helix</keyword>
<dbReference type="GO" id="GO:0016020">
    <property type="term" value="C:membrane"/>
    <property type="evidence" value="ECO:0007669"/>
    <property type="project" value="UniProtKB-SubCell"/>
</dbReference>
<evidence type="ECO:0000256" key="1">
    <source>
        <dbReference type="ARBA" id="ARBA00004479"/>
    </source>
</evidence>
<accession>A0A445B5F4</accession>
<dbReference type="EMBL" id="SDMP01000010">
    <property type="protein sequence ID" value="RYR33904.1"/>
    <property type="molecule type" value="Genomic_DNA"/>
</dbReference>
<keyword evidence="6" id="KW-0067">ATP-binding</keyword>
<evidence type="ECO:0000256" key="6">
    <source>
        <dbReference type="ARBA" id="ARBA00022840"/>
    </source>
</evidence>
<evidence type="ECO:0000313" key="10">
    <source>
        <dbReference type="Proteomes" id="UP000289738"/>
    </source>
</evidence>
<reference evidence="9 10" key="1">
    <citation type="submission" date="2019-01" db="EMBL/GenBank/DDBJ databases">
        <title>Sequencing of cultivated peanut Arachis hypogaea provides insights into genome evolution and oil improvement.</title>
        <authorList>
            <person name="Chen X."/>
        </authorList>
    </citation>
    <scope>NUCLEOTIDE SEQUENCE [LARGE SCALE GENOMIC DNA]</scope>
    <source>
        <strain evidence="10">cv. Fuhuasheng</strain>
        <tissue evidence="9">Leaves</tissue>
    </source>
</reference>
<evidence type="ECO:0000256" key="3">
    <source>
        <dbReference type="ARBA" id="ARBA00022729"/>
    </source>
</evidence>
<dbReference type="InterPro" id="IPR003591">
    <property type="entry name" value="Leu-rich_rpt_typical-subtyp"/>
</dbReference>
<keyword evidence="8" id="KW-0472">Membrane</keyword>
<dbReference type="PROSITE" id="PS51450">
    <property type="entry name" value="LRR"/>
    <property type="match status" value="2"/>
</dbReference>
<dbReference type="InterPro" id="IPR051716">
    <property type="entry name" value="Plant_RL_S/T_kinase"/>
</dbReference>
<comment type="caution">
    <text evidence="9">The sequence shown here is derived from an EMBL/GenBank/DDBJ whole genome shotgun (WGS) entry which is preliminary data.</text>
</comment>
<keyword evidence="5" id="KW-0547">Nucleotide-binding</keyword>
<name>A0A445B5F4_ARAHY</name>
<gene>
    <name evidence="9" type="ORF">Ahy_A10g048571</name>
</gene>
<keyword evidence="7" id="KW-0675">Receptor</keyword>
<keyword evidence="2" id="KW-0433">Leucine-rich repeat</keyword>
<keyword evidence="8" id="KW-0812">Transmembrane</keyword>
<dbReference type="PANTHER" id="PTHR48053:SF113">
    <property type="entry name" value="PROTEIN KINASE DOMAIN-CONTAINING PROTEIN"/>
    <property type="match status" value="1"/>
</dbReference>
<keyword evidence="4" id="KW-0677">Repeat</keyword>
<protein>
    <submittedName>
        <fullName evidence="9">Uncharacterized protein</fullName>
    </submittedName>
</protein>
<evidence type="ECO:0000313" key="9">
    <source>
        <dbReference type="EMBL" id="RYR33904.1"/>
    </source>
</evidence>
<dbReference type="SUPFAM" id="SSF52058">
    <property type="entry name" value="L domain-like"/>
    <property type="match status" value="1"/>
</dbReference>
<organism evidence="9 10">
    <name type="scientific">Arachis hypogaea</name>
    <name type="common">Peanut</name>
    <dbReference type="NCBI Taxonomy" id="3818"/>
    <lineage>
        <taxon>Eukaryota</taxon>
        <taxon>Viridiplantae</taxon>
        <taxon>Streptophyta</taxon>
        <taxon>Embryophyta</taxon>
        <taxon>Tracheophyta</taxon>
        <taxon>Spermatophyta</taxon>
        <taxon>Magnoliopsida</taxon>
        <taxon>eudicotyledons</taxon>
        <taxon>Gunneridae</taxon>
        <taxon>Pentapetalae</taxon>
        <taxon>rosids</taxon>
        <taxon>fabids</taxon>
        <taxon>Fabales</taxon>
        <taxon>Fabaceae</taxon>
        <taxon>Papilionoideae</taxon>
        <taxon>50 kb inversion clade</taxon>
        <taxon>dalbergioids sensu lato</taxon>
        <taxon>Dalbergieae</taxon>
        <taxon>Pterocarpus clade</taxon>
        <taxon>Arachis</taxon>
    </lineage>
</organism>
<dbReference type="Proteomes" id="UP000289738">
    <property type="component" value="Chromosome A10"/>
</dbReference>
<keyword evidence="10" id="KW-1185">Reference proteome</keyword>
<dbReference type="PANTHER" id="PTHR48053">
    <property type="entry name" value="LEUCINE RICH REPEAT FAMILY PROTEIN, EXPRESSED"/>
    <property type="match status" value="1"/>
</dbReference>
<evidence type="ECO:0000256" key="2">
    <source>
        <dbReference type="ARBA" id="ARBA00022614"/>
    </source>
</evidence>
<dbReference type="SMR" id="A0A445B5F4"/>
<feature type="transmembrane region" description="Helical" evidence="8">
    <location>
        <begin position="178"/>
        <end position="206"/>
    </location>
</feature>
<proteinExistence type="predicted"/>